<evidence type="ECO:0000256" key="7">
    <source>
        <dbReference type="SAM" id="MobiDB-lite"/>
    </source>
</evidence>
<feature type="region of interest" description="Disordered" evidence="7">
    <location>
        <begin position="357"/>
        <end position="441"/>
    </location>
</feature>
<feature type="compositionally biased region" description="Basic residues" evidence="7">
    <location>
        <begin position="377"/>
        <end position="386"/>
    </location>
</feature>
<dbReference type="Pfam" id="PF00072">
    <property type="entry name" value="Response_reg"/>
    <property type="match status" value="1"/>
</dbReference>
<evidence type="ECO:0000256" key="4">
    <source>
        <dbReference type="ARBA" id="ARBA00023125"/>
    </source>
</evidence>
<keyword evidence="5" id="KW-0804">Transcription</keyword>
<dbReference type="InterPro" id="IPR039420">
    <property type="entry name" value="WalR-like"/>
</dbReference>
<dbReference type="Proteomes" id="UP000756530">
    <property type="component" value="Unassembled WGS sequence"/>
</dbReference>
<dbReference type="InterPro" id="IPR001789">
    <property type="entry name" value="Sig_transdc_resp-reg_receiver"/>
</dbReference>
<organism evidence="9 10">
    <name type="scientific">Maritimibacter dapengensis</name>
    <dbReference type="NCBI Taxonomy" id="2836868"/>
    <lineage>
        <taxon>Bacteria</taxon>
        <taxon>Pseudomonadati</taxon>
        <taxon>Pseudomonadota</taxon>
        <taxon>Alphaproteobacteria</taxon>
        <taxon>Rhodobacterales</taxon>
        <taxon>Roseobacteraceae</taxon>
        <taxon>Maritimibacter</taxon>
    </lineage>
</organism>
<evidence type="ECO:0000313" key="9">
    <source>
        <dbReference type="EMBL" id="MBV7380158.1"/>
    </source>
</evidence>
<dbReference type="SMART" id="SM00448">
    <property type="entry name" value="REC"/>
    <property type="match status" value="1"/>
</dbReference>
<keyword evidence="2" id="KW-0902">Two-component regulatory system</keyword>
<name>A0ABS6T4I0_9RHOB</name>
<feature type="domain" description="Response regulatory" evidence="8">
    <location>
        <begin position="2"/>
        <end position="121"/>
    </location>
</feature>
<dbReference type="EMBL" id="JAHUZE010000003">
    <property type="protein sequence ID" value="MBV7380158.1"/>
    <property type="molecule type" value="Genomic_DNA"/>
</dbReference>
<keyword evidence="4" id="KW-0238">DNA-binding</keyword>
<dbReference type="RefSeq" id="WP_218393348.1">
    <property type="nucleotide sequence ID" value="NZ_JAHUZE010000003.1"/>
</dbReference>
<evidence type="ECO:0000256" key="2">
    <source>
        <dbReference type="ARBA" id="ARBA00023012"/>
    </source>
</evidence>
<dbReference type="PANTHER" id="PTHR48111:SF1">
    <property type="entry name" value="TWO-COMPONENT RESPONSE REGULATOR ORR33"/>
    <property type="match status" value="1"/>
</dbReference>
<dbReference type="PANTHER" id="PTHR48111">
    <property type="entry name" value="REGULATOR OF RPOS"/>
    <property type="match status" value="1"/>
</dbReference>
<keyword evidence="3" id="KW-0805">Transcription regulation</keyword>
<comment type="caution">
    <text evidence="9">The sequence shown here is derived from an EMBL/GenBank/DDBJ whole genome shotgun (WGS) entry which is preliminary data.</text>
</comment>
<protein>
    <submittedName>
        <fullName evidence="9">Response regulator</fullName>
    </submittedName>
</protein>
<reference evidence="9 10" key="1">
    <citation type="submission" date="2021-05" db="EMBL/GenBank/DDBJ databases">
        <title>Culturable bacteria isolated from Daya Bay.</title>
        <authorList>
            <person name="Zheng W."/>
            <person name="Yu S."/>
            <person name="Huang Y."/>
        </authorList>
    </citation>
    <scope>NUCLEOTIDE SEQUENCE [LARGE SCALE GENOMIC DNA]</scope>
    <source>
        <strain evidence="9 10">DP4N28-5</strain>
    </source>
</reference>
<feature type="modified residue" description="4-aspartylphosphate" evidence="6">
    <location>
        <position position="54"/>
    </location>
</feature>
<gene>
    <name evidence="9" type="ORF">KJP28_14595</name>
</gene>
<evidence type="ECO:0000256" key="5">
    <source>
        <dbReference type="ARBA" id="ARBA00023163"/>
    </source>
</evidence>
<keyword evidence="10" id="KW-1185">Reference proteome</keyword>
<accession>A0ABS6T4I0</accession>
<feature type="compositionally biased region" description="Basic and acidic residues" evidence="7">
    <location>
        <begin position="358"/>
        <end position="372"/>
    </location>
</feature>
<evidence type="ECO:0000256" key="1">
    <source>
        <dbReference type="ARBA" id="ARBA00022553"/>
    </source>
</evidence>
<evidence type="ECO:0000313" key="10">
    <source>
        <dbReference type="Proteomes" id="UP000756530"/>
    </source>
</evidence>
<proteinExistence type="predicted"/>
<sequence length="441" mass="48431">MKILAVDDDKIVRDLLKEILVSAEYGEVQTCESAERALELIAEAKKPYTCFLLDIQMPGMDGIELCRKIRETPQHAETPILMLTSMSEKSYIDRAFSAGASDYLTKPLDATEIIVRLGIAEQLINERKSLAESADVIDSLIEVLDRTTQHDLDEAIDLGKMDRLLRYPAFENYLYQSGRSALFRTTVFAAKIRNVETLHRILPPLEFKNFLRSVAAAIIDRLDSYDAYIAYRGAGEFGGVIPRKGQHVIKALGEEITVAIAESEGKHTAKLPPAATVVLAPGSPIRLPTRGELSKATWTAIENVRLKANPVAAPEPKRRFSLGFRDEGAMGGSGSEDLQDDLRAEFAQLLREQLNTEVGEHPKLSLASDRKSPPSIFKKRQNKAKRQGSGDPSKAFPGGKSKKVENPFRPGSGDATGMLPEAGGDNSRPQGKSKKLNFSNG</sequence>
<evidence type="ECO:0000259" key="8">
    <source>
        <dbReference type="PROSITE" id="PS50110"/>
    </source>
</evidence>
<keyword evidence="1 6" id="KW-0597">Phosphoprotein</keyword>
<dbReference type="PROSITE" id="PS50110">
    <property type="entry name" value="RESPONSE_REGULATORY"/>
    <property type="match status" value="1"/>
</dbReference>
<evidence type="ECO:0000256" key="3">
    <source>
        <dbReference type="ARBA" id="ARBA00023015"/>
    </source>
</evidence>
<evidence type="ECO:0000256" key="6">
    <source>
        <dbReference type="PROSITE-ProRule" id="PRU00169"/>
    </source>
</evidence>